<evidence type="ECO:0000256" key="1">
    <source>
        <dbReference type="ARBA" id="ARBA00005495"/>
    </source>
</evidence>
<reference evidence="6 7" key="1">
    <citation type="submission" date="2020-07" db="EMBL/GenBank/DDBJ databases">
        <title>isolation of Luteimonas sp. SJ-16.</title>
        <authorList>
            <person name="Huang X.-X."/>
            <person name="Xu L."/>
            <person name="Sun J.-Q."/>
        </authorList>
    </citation>
    <scope>NUCLEOTIDE SEQUENCE [LARGE SCALE GENOMIC DNA]</scope>
    <source>
        <strain evidence="6 7">SJ-16</strain>
    </source>
</reference>
<protein>
    <submittedName>
        <fullName evidence="6">GFA family protein</fullName>
    </submittedName>
</protein>
<dbReference type="GO" id="GO:0046872">
    <property type="term" value="F:metal ion binding"/>
    <property type="evidence" value="ECO:0007669"/>
    <property type="project" value="UniProtKB-KW"/>
</dbReference>
<evidence type="ECO:0000256" key="3">
    <source>
        <dbReference type="ARBA" id="ARBA00022833"/>
    </source>
</evidence>
<dbReference type="Proteomes" id="UP000589896">
    <property type="component" value="Unassembled WGS sequence"/>
</dbReference>
<dbReference type="AlphaFoldDB" id="A0A7Z0QVF8"/>
<proteinExistence type="inferred from homology"/>
<accession>A0A7Z0QVF8</accession>
<dbReference type="PROSITE" id="PS51891">
    <property type="entry name" value="CENP_V_GFA"/>
    <property type="match status" value="1"/>
</dbReference>
<dbReference type="Pfam" id="PF04828">
    <property type="entry name" value="GFA"/>
    <property type="match status" value="1"/>
</dbReference>
<evidence type="ECO:0000256" key="2">
    <source>
        <dbReference type="ARBA" id="ARBA00022723"/>
    </source>
</evidence>
<feature type="domain" description="CENP-V/GFA" evidence="5">
    <location>
        <begin position="2"/>
        <end position="117"/>
    </location>
</feature>
<dbReference type="PANTHER" id="PTHR33337:SF40">
    <property type="entry name" value="CENP-V_GFA DOMAIN-CONTAINING PROTEIN-RELATED"/>
    <property type="match status" value="1"/>
</dbReference>
<keyword evidence="4" id="KW-0456">Lyase</keyword>
<keyword evidence="2" id="KW-0479">Metal-binding</keyword>
<dbReference type="RefSeq" id="WP_180546004.1">
    <property type="nucleotide sequence ID" value="NZ_JACCJZ010000020.1"/>
</dbReference>
<evidence type="ECO:0000313" key="6">
    <source>
        <dbReference type="EMBL" id="NYZ63805.1"/>
    </source>
</evidence>
<comment type="caution">
    <text evidence="6">The sequence shown here is derived from an EMBL/GenBank/DDBJ whole genome shotgun (WGS) entry which is preliminary data.</text>
</comment>
<organism evidence="6 7">
    <name type="scientific">Luteimonas deserti</name>
    <dbReference type="NCBI Taxonomy" id="2752306"/>
    <lineage>
        <taxon>Bacteria</taxon>
        <taxon>Pseudomonadati</taxon>
        <taxon>Pseudomonadota</taxon>
        <taxon>Gammaproteobacteria</taxon>
        <taxon>Lysobacterales</taxon>
        <taxon>Lysobacteraceae</taxon>
        <taxon>Luteimonas</taxon>
    </lineage>
</organism>
<evidence type="ECO:0000313" key="7">
    <source>
        <dbReference type="Proteomes" id="UP000589896"/>
    </source>
</evidence>
<dbReference type="InterPro" id="IPR011057">
    <property type="entry name" value="Mss4-like_sf"/>
</dbReference>
<gene>
    <name evidence="6" type="ORF">H0E82_13715</name>
</gene>
<keyword evidence="3" id="KW-0862">Zinc</keyword>
<dbReference type="InterPro" id="IPR006913">
    <property type="entry name" value="CENP-V/GFA"/>
</dbReference>
<dbReference type="PANTHER" id="PTHR33337">
    <property type="entry name" value="GFA DOMAIN-CONTAINING PROTEIN"/>
    <property type="match status" value="1"/>
</dbReference>
<dbReference type="EMBL" id="JACCJZ010000020">
    <property type="protein sequence ID" value="NYZ63805.1"/>
    <property type="molecule type" value="Genomic_DNA"/>
</dbReference>
<dbReference type="Gene3D" id="3.90.1590.10">
    <property type="entry name" value="glutathione-dependent formaldehyde- activating enzyme (gfa)"/>
    <property type="match status" value="1"/>
</dbReference>
<evidence type="ECO:0000256" key="4">
    <source>
        <dbReference type="ARBA" id="ARBA00023239"/>
    </source>
</evidence>
<evidence type="ECO:0000259" key="5">
    <source>
        <dbReference type="PROSITE" id="PS51891"/>
    </source>
</evidence>
<comment type="similarity">
    <text evidence="1">Belongs to the Gfa family.</text>
</comment>
<name>A0A7Z0QVF8_9GAMM</name>
<dbReference type="SUPFAM" id="SSF51316">
    <property type="entry name" value="Mss4-like"/>
    <property type="match status" value="1"/>
</dbReference>
<dbReference type="GO" id="GO:0016846">
    <property type="term" value="F:carbon-sulfur lyase activity"/>
    <property type="evidence" value="ECO:0007669"/>
    <property type="project" value="InterPro"/>
</dbReference>
<keyword evidence="7" id="KW-1185">Reference proteome</keyword>
<sequence length="127" mass="13551">MPSGSCLCGDVRFEVSAPLAPPDACHCVACRKSSGHVFASSDVPLEALTVRDPQGALRWYASSPKVRRGFCGRCGASLFWAPVGGAKIAVAMGAFDTPTATRLHMHIFVSEQGDYYSIDDGLPQHPR</sequence>